<keyword evidence="6" id="KW-1185">Reference proteome</keyword>
<dbReference type="FunFam" id="1.10.10.200:FF:000002">
    <property type="entry name" value="Probable transcriptional regulatory protein CLM62_37755"/>
    <property type="match status" value="1"/>
</dbReference>
<evidence type="ECO:0008006" key="7">
    <source>
        <dbReference type="Google" id="ProtNLM"/>
    </source>
</evidence>
<comment type="similarity">
    <text evidence="2">Belongs to the TACO1 family.</text>
</comment>
<evidence type="ECO:0000259" key="4">
    <source>
        <dbReference type="Pfam" id="PF20772"/>
    </source>
</evidence>
<dbReference type="PANTHER" id="PTHR12532">
    <property type="entry name" value="TRANSLATIONAL ACTIVATOR OF CYTOCHROME C OXIDASE 1"/>
    <property type="match status" value="1"/>
</dbReference>
<dbReference type="InterPro" id="IPR049083">
    <property type="entry name" value="TACO1_YebC_N"/>
</dbReference>
<protein>
    <recommendedName>
        <fullName evidence="7">Translational activator of cytochrome c oxidase 1</fullName>
    </recommendedName>
</protein>
<organism evidence="5 6">
    <name type="scientific">Rhynocoris fuscipes</name>
    <dbReference type="NCBI Taxonomy" id="488301"/>
    <lineage>
        <taxon>Eukaryota</taxon>
        <taxon>Metazoa</taxon>
        <taxon>Ecdysozoa</taxon>
        <taxon>Arthropoda</taxon>
        <taxon>Hexapoda</taxon>
        <taxon>Insecta</taxon>
        <taxon>Pterygota</taxon>
        <taxon>Neoptera</taxon>
        <taxon>Paraneoptera</taxon>
        <taxon>Hemiptera</taxon>
        <taxon>Heteroptera</taxon>
        <taxon>Panheteroptera</taxon>
        <taxon>Cimicomorpha</taxon>
        <taxon>Reduviidae</taxon>
        <taxon>Harpactorinae</taxon>
        <taxon>Harpactorini</taxon>
        <taxon>Rhynocoris</taxon>
    </lineage>
</organism>
<dbReference type="InterPro" id="IPR048300">
    <property type="entry name" value="TACO1_YebC-like_2nd/3rd_dom"/>
</dbReference>
<dbReference type="Gene3D" id="1.10.10.200">
    <property type="match status" value="1"/>
</dbReference>
<comment type="caution">
    <text evidence="5">The sequence shown here is derived from an EMBL/GenBank/DDBJ whole genome shotgun (WGS) entry which is preliminary data.</text>
</comment>
<feature type="domain" description="TACO1/YebC-like N-terminal" evidence="4">
    <location>
        <begin position="27"/>
        <end position="97"/>
    </location>
</feature>
<dbReference type="InterPro" id="IPR002876">
    <property type="entry name" value="Transcrip_reg_TACO1-like"/>
</dbReference>
<name>A0AAW1D913_9HEMI</name>
<evidence type="ECO:0000313" key="5">
    <source>
        <dbReference type="EMBL" id="KAK9506534.1"/>
    </source>
</evidence>
<dbReference type="InterPro" id="IPR026564">
    <property type="entry name" value="Transcrip_reg_TACO1-like_dom3"/>
</dbReference>
<dbReference type="GO" id="GO:0005739">
    <property type="term" value="C:mitochondrion"/>
    <property type="evidence" value="ECO:0007669"/>
    <property type="project" value="UniProtKB-SubCell"/>
</dbReference>
<feature type="domain" description="TACO1/YebC-like second and third" evidence="3">
    <location>
        <begin position="105"/>
        <end position="263"/>
    </location>
</feature>
<evidence type="ECO:0000256" key="1">
    <source>
        <dbReference type="ARBA" id="ARBA00004173"/>
    </source>
</evidence>
<dbReference type="PANTHER" id="PTHR12532:SF0">
    <property type="entry name" value="TRANSLATIONAL ACTIVATOR OF CYTOCHROME C OXIDASE 1"/>
    <property type="match status" value="1"/>
</dbReference>
<dbReference type="InterPro" id="IPR029072">
    <property type="entry name" value="YebC-like"/>
</dbReference>
<evidence type="ECO:0000259" key="3">
    <source>
        <dbReference type="Pfam" id="PF01709"/>
    </source>
</evidence>
<dbReference type="AlphaFoldDB" id="A0AAW1D913"/>
<reference evidence="5 6" key="1">
    <citation type="submission" date="2022-12" db="EMBL/GenBank/DDBJ databases">
        <title>Chromosome-level genome assembly of true bugs.</title>
        <authorList>
            <person name="Ma L."/>
            <person name="Li H."/>
        </authorList>
    </citation>
    <scope>NUCLEOTIDE SEQUENCE [LARGE SCALE GENOMIC DNA]</scope>
    <source>
        <strain evidence="5">Lab_2022b</strain>
    </source>
</reference>
<dbReference type="EMBL" id="JAPXFL010000005">
    <property type="protein sequence ID" value="KAK9506534.1"/>
    <property type="molecule type" value="Genomic_DNA"/>
</dbReference>
<dbReference type="Proteomes" id="UP001461498">
    <property type="component" value="Unassembled WGS sequence"/>
</dbReference>
<comment type="subcellular location">
    <subcellularLocation>
        <location evidence="1">Mitochondrion</location>
    </subcellularLocation>
</comment>
<proteinExistence type="inferred from homology"/>
<accession>A0AAW1D913</accession>
<evidence type="ECO:0000256" key="2">
    <source>
        <dbReference type="ARBA" id="ARBA00008724"/>
    </source>
</evidence>
<evidence type="ECO:0000313" key="6">
    <source>
        <dbReference type="Proteomes" id="UP001461498"/>
    </source>
</evidence>
<sequence length="264" mass="29492">MLRLLISNGVRIVPNNLTIIKRYAGHSKWANIKHIKAAKDSQRSQLFMKLCQRIKVAIQEGGNANPNSNLHLAQAIEVARKQCMPIASINNCIKSAQADKSKAQSTWYEIRGPSGCLIIALALTDNPKKTKDSIAPILKKMKVAFSSNSAKHNFEHKGVITAKPPADITNVEDVIIDHAIECGAEEVNPNEIEERVYNFTCDLNQLHIVKGKLESLKYNVLSADFEFIPKLKVALDDNQIEQMSKLMDKLEDHPDIVKIYDNIA</sequence>
<dbReference type="Gene3D" id="3.30.70.980">
    <property type="match status" value="2"/>
</dbReference>
<dbReference type="InterPro" id="IPR017856">
    <property type="entry name" value="Integrase-like_N"/>
</dbReference>
<dbReference type="Pfam" id="PF01709">
    <property type="entry name" value="Transcrip_reg"/>
    <property type="match status" value="1"/>
</dbReference>
<gene>
    <name evidence="5" type="ORF">O3M35_008454</name>
</gene>
<dbReference type="Pfam" id="PF20772">
    <property type="entry name" value="TACO1_YebC_N"/>
    <property type="match status" value="1"/>
</dbReference>
<dbReference type="SUPFAM" id="SSF75625">
    <property type="entry name" value="YebC-like"/>
    <property type="match status" value="1"/>
</dbReference>